<comment type="similarity">
    <text evidence="1 8">Belongs to the TRAFAC class myosin-kinesin ATPase superfamily. Myosin family.</text>
</comment>
<dbReference type="PROSITE" id="PS51456">
    <property type="entry name" value="MYOSIN_MOTOR"/>
    <property type="match status" value="1"/>
</dbReference>
<evidence type="ECO:0000256" key="1">
    <source>
        <dbReference type="ARBA" id="ARBA00008314"/>
    </source>
</evidence>
<feature type="coiled-coil region" evidence="9">
    <location>
        <begin position="1396"/>
        <end position="1430"/>
    </location>
</feature>
<organism evidence="11 12">
    <name type="scientific">Necator americanus</name>
    <name type="common">Human hookworm</name>
    <dbReference type="NCBI Taxonomy" id="51031"/>
    <lineage>
        <taxon>Eukaryota</taxon>
        <taxon>Metazoa</taxon>
        <taxon>Ecdysozoa</taxon>
        <taxon>Nematoda</taxon>
        <taxon>Chromadorea</taxon>
        <taxon>Rhabditida</taxon>
        <taxon>Rhabditina</taxon>
        <taxon>Rhabditomorpha</taxon>
        <taxon>Strongyloidea</taxon>
        <taxon>Ancylostomatidae</taxon>
        <taxon>Bunostominae</taxon>
        <taxon>Necator</taxon>
    </lineage>
</organism>
<dbReference type="Gene3D" id="1.10.10.820">
    <property type="match status" value="1"/>
</dbReference>
<evidence type="ECO:0000313" key="12">
    <source>
        <dbReference type="Proteomes" id="UP001303046"/>
    </source>
</evidence>
<keyword evidence="7 8" id="KW-0009">Actin-binding</keyword>
<keyword evidence="4 9" id="KW-0175">Coiled coil</keyword>
<dbReference type="Proteomes" id="UP001303046">
    <property type="component" value="Unassembled WGS sequence"/>
</dbReference>
<dbReference type="SMART" id="SM00242">
    <property type="entry name" value="MYSc"/>
    <property type="match status" value="1"/>
</dbReference>
<dbReference type="InterPro" id="IPR027417">
    <property type="entry name" value="P-loop_NTPase"/>
</dbReference>
<dbReference type="Gene3D" id="1.20.58.530">
    <property type="match status" value="1"/>
</dbReference>
<protein>
    <recommendedName>
        <fullName evidence="10">Myosin motor domain-containing protein</fullName>
    </recommendedName>
</protein>
<dbReference type="EMBL" id="JAVFWL010000004">
    <property type="protein sequence ID" value="KAK6746601.1"/>
    <property type="molecule type" value="Genomic_DNA"/>
</dbReference>
<dbReference type="Gene3D" id="1.20.120.720">
    <property type="entry name" value="Myosin VI head, motor domain, U50 subdomain"/>
    <property type="match status" value="1"/>
</dbReference>
<dbReference type="Gene3D" id="1.20.5.4820">
    <property type="match status" value="1"/>
</dbReference>
<keyword evidence="12" id="KW-1185">Reference proteome</keyword>
<evidence type="ECO:0000259" key="10">
    <source>
        <dbReference type="PROSITE" id="PS51456"/>
    </source>
</evidence>
<evidence type="ECO:0000256" key="7">
    <source>
        <dbReference type="ARBA" id="ARBA00023203"/>
    </source>
</evidence>
<sequence>MDVAVLRYLEPSKSNHEEDQLFENRIWIPDEELGYRLASVLDEGLSDILVGFRDEQGFFEKKRIARDECEAPTLNSQASDLCQLTEPNAATVLDALKRRYLQNVIHTNCGLFCVVLNPWRALPIYTTDLMSTYRTGVGDMYPHIYTVAQSAYDGILRGGRDQSILITGESGAGKTENTKRIIEYILECCGSAPSDSRHHHHLNNNNTTNGYTDYGSSIGSDVVSSGVLLEAFGNARTTHNNNSSRFGKFIRIEFNEHGKLQSAQIECYLLEKSRVVNQNQGNRNFHVFYQLLSNAFSDETRQQLLLTKSANQYKFLNQGNVSIDRDIDDAADGVLTNRAMDRLGITSSEKMDVYRMLAACLLIGEIKFGERSGLDMSYVDGNAEIDAVTKLLSVKSSRLVEALTQPSIKIGDKVIRKNQNMQKSVFSAAALAKVLYERIFRWLLEKCNEAISESTNMLTGSVLSRFIGVLDIAGFEIVQKNSFEQLCINYTNEKLQAFFNHFMFVREQSEYLDEGILWIQNDFAHDLQPTIDIIEKPLGLLSLLEEECVVPNGSDQSLLQKLCTNLEKYPGFKKAKQSQRCLAVRHFTIKHYAGCVDYNIDSWVEKNRDVVENAVLEVMGESTNTLVKTLFPPVCTDLTRSRRGTLCQSTVSFLYKNQLTSLLETLSSSSAHFIRCVVPNYERIPNKIDGPLVLNQLRCNGVFEGIRICREGYPSRLPFAEFVTRYHILNKNAPLNGRGAEEICKTAGIDSTRYQIGNTKIFCKIGVISDMEAKRRDHINGIIVNLQARIRWVHMQRDCRMREKRLKALSTIQNNVRIFADIAEWPWYRLLWLVRPLIPKERDKERIQELEQLNEELQSENDQLRHENMKLSTNCDLLQEKVEEAEQSAEEARRLIEKEVAEKNKEIEKVRIEMQQNEDVFELLEKKYNDQHNKVMKMNESLREYERKLDQMDMEKEELHKEIKKLRELFEREKTLREAKEIECEENAALVAELEGRIARLTEDADSWKTKLENAILEAETEKSRAKKQIDTVAELQRTISELNDRIAKHDSILLEEKNLRRKLEREQERAVDDHAHAQGALAKLQQKYDVLKEECRRKDHQISKLEKKLVDKEVVMAECMRELKEQHKTRVTELEEKLAEIKKKNLKLESENNMQKLKLETNFERESSVDSDYGSHKRSHYYPTSYDGWRGRSSSGRLSNTGRQYSLTSLSSFTSVRTLNRRMTDSEMSSSLYSQRRSGRLDSQYDLSNCGIQRAPSTSNLMEKERKIADLERQLAQAHTEQQLMKRNLEAYKTNLGSVEQEKESLIRQHHNAVATSEELRRQLEAAESAADGLAERLKRAQADAEIWKRKHEEAVQEAKSDILNERKRTAEKLAAVQASSAKLAEKRGVSETEREQLRSDLARTQVQLDRALNTIRELEGSVQSQEALGGTLEAQYRSALMELENARDENCALKAKIRRQYKQIELLTQQDETNSAMNTFSNKLEKMDMKEG</sequence>
<dbReference type="InterPro" id="IPR001609">
    <property type="entry name" value="Myosin_head_motor_dom-like"/>
</dbReference>
<feature type="coiled-coil region" evidence="9">
    <location>
        <begin position="1262"/>
        <end position="1370"/>
    </location>
</feature>
<keyword evidence="3 8" id="KW-0067">ATP-binding</keyword>
<dbReference type="Pfam" id="PF00063">
    <property type="entry name" value="Myosin_head"/>
    <property type="match status" value="1"/>
</dbReference>
<keyword evidence="2 8" id="KW-0547">Nucleotide-binding</keyword>
<dbReference type="Gene3D" id="3.40.850.10">
    <property type="entry name" value="Kinesin motor domain"/>
    <property type="match status" value="1"/>
</dbReference>
<feature type="binding site" evidence="8">
    <location>
        <begin position="168"/>
        <end position="175"/>
    </location>
    <ligand>
        <name>ATP</name>
        <dbReference type="ChEBI" id="CHEBI:30616"/>
    </ligand>
</feature>
<dbReference type="SUPFAM" id="SSF52540">
    <property type="entry name" value="P-loop containing nucleoside triphosphate hydrolases"/>
    <property type="match status" value="1"/>
</dbReference>
<comment type="caution">
    <text evidence="11">The sequence shown here is derived from an EMBL/GenBank/DDBJ whole genome shotgun (WGS) entry which is preliminary data.</text>
</comment>
<keyword evidence="5 8" id="KW-0518">Myosin</keyword>
<evidence type="ECO:0000256" key="9">
    <source>
        <dbReference type="SAM" id="Coils"/>
    </source>
</evidence>
<feature type="coiled-coil region" evidence="9">
    <location>
        <begin position="840"/>
        <end position="1159"/>
    </location>
</feature>
<evidence type="ECO:0000256" key="8">
    <source>
        <dbReference type="PROSITE-ProRule" id="PRU00782"/>
    </source>
</evidence>
<dbReference type="PANTHER" id="PTHR13140:SF857">
    <property type="entry name" value="MYOSIN-11"/>
    <property type="match status" value="1"/>
</dbReference>
<evidence type="ECO:0000256" key="4">
    <source>
        <dbReference type="ARBA" id="ARBA00023054"/>
    </source>
</evidence>
<feature type="region of interest" description="Actin-binding" evidence="8">
    <location>
        <begin position="659"/>
        <end position="681"/>
    </location>
</feature>
<feature type="domain" description="Myosin motor" evidence="10">
    <location>
        <begin position="76"/>
        <end position="776"/>
    </location>
</feature>
<gene>
    <name evidence="11" type="primary">Necator_chrIV.g13379</name>
    <name evidence="11" type="ORF">RB195_000088</name>
</gene>
<dbReference type="SUPFAM" id="SSF57997">
    <property type="entry name" value="Tropomyosin"/>
    <property type="match status" value="1"/>
</dbReference>
<dbReference type="PANTHER" id="PTHR13140">
    <property type="entry name" value="MYOSIN"/>
    <property type="match status" value="1"/>
</dbReference>
<evidence type="ECO:0000313" key="11">
    <source>
        <dbReference type="EMBL" id="KAK6746601.1"/>
    </source>
</evidence>
<dbReference type="CDD" id="cd01377">
    <property type="entry name" value="MYSc_class_II"/>
    <property type="match status" value="1"/>
</dbReference>
<proteinExistence type="inferred from homology"/>
<dbReference type="PRINTS" id="PR00193">
    <property type="entry name" value="MYOSINHEAVY"/>
</dbReference>
<evidence type="ECO:0000256" key="6">
    <source>
        <dbReference type="ARBA" id="ARBA00023175"/>
    </source>
</evidence>
<accession>A0ABR1D7V9</accession>
<evidence type="ECO:0000256" key="2">
    <source>
        <dbReference type="ARBA" id="ARBA00022741"/>
    </source>
</evidence>
<keyword evidence="6 8" id="KW-0505">Motor protein</keyword>
<evidence type="ECO:0000256" key="5">
    <source>
        <dbReference type="ARBA" id="ARBA00023123"/>
    </source>
</evidence>
<dbReference type="InterPro" id="IPR036961">
    <property type="entry name" value="Kinesin_motor_dom_sf"/>
</dbReference>
<reference evidence="11 12" key="1">
    <citation type="submission" date="2023-08" db="EMBL/GenBank/DDBJ databases">
        <title>A Necator americanus chromosomal reference genome.</title>
        <authorList>
            <person name="Ilik V."/>
            <person name="Petrzelkova K.J."/>
            <person name="Pardy F."/>
            <person name="Fuh T."/>
            <person name="Niatou-Singa F.S."/>
            <person name="Gouil Q."/>
            <person name="Baker L."/>
            <person name="Ritchie M.E."/>
            <person name="Jex A.R."/>
            <person name="Gazzola D."/>
            <person name="Li H."/>
            <person name="Toshio Fujiwara R."/>
            <person name="Zhan B."/>
            <person name="Aroian R.V."/>
            <person name="Pafco B."/>
            <person name="Schwarz E.M."/>
        </authorList>
    </citation>
    <scope>NUCLEOTIDE SEQUENCE [LARGE SCALE GENOMIC DNA]</scope>
    <source>
        <strain evidence="11 12">Aroian</strain>
        <tissue evidence="11">Whole animal</tissue>
    </source>
</reference>
<name>A0ABR1D7V9_NECAM</name>
<evidence type="ECO:0000256" key="3">
    <source>
        <dbReference type="ARBA" id="ARBA00022840"/>
    </source>
</evidence>